<comment type="caution">
    <text evidence="12">The sequence shown here is derived from an EMBL/GenBank/DDBJ whole genome shotgun (WGS) entry which is preliminary data.</text>
</comment>
<keyword evidence="7" id="KW-0210">Decarboxylase</keyword>
<proteinExistence type="inferred from homology"/>
<evidence type="ECO:0000259" key="11">
    <source>
        <dbReference type="Pfam" id="PF04909"/>
    </source>
</evidence>
<evidence type="ECO:0000256" key="2">
    <source>
        <dbReference type="ARBA" id="ARBA00005871"/>
    </source>
</evidence>
<protein>
    <recommendedName>
        <fullName evidence="5">2-amino-3-carboxymuconate-6-semialdehyde decarboxylase</fullName>
        <ecNumber evidence="4">4.1.1.45</ecNumber>
    </recommendedName>
    <alternativeName>
        <fullName evidence="10">Picolinate carboxylase</fullName>
    </alternativeName>
</protein>
<evidence type="ECO:0000313" key="13">
    <source>
        <dbReference type="Proteomes" id="UP000237686"/>
    </source>
</evidence>
<comment type="pathway">
    <text evidence="1">Secondary metabolite metabolism; quinolate metabolism.</text>
</comment>
<organism evidence="12 13">
    <name type="scientific">Burkholderia multivorans</name>
    <dbReference type="NCBI Taxonomy" id="87883"/>
    <lineage>
        <taxon>Bacteria</taxon>
        <taxon>Pseudomonadati</taxon>
        <taxon>Pseudomonadota</taxon>
        <taxon>Betaproteobacteria</taxon>
        <taxon>Burkholderiales</taxon>
        <taxon>Burkholderiaceae</taxon>
        <taxon>Burkholderia</taxon>
        <taxon>Burkholderia cepacia complex</taxon>
    </lineage>
</organism>
<keyword evidence="6" id="KW-0479">Metal-binding</keyword>
<name>A0A8E2RTY0_9BURK</name>
<evidence type="ECO:0000256" key="4">
    <source>
        <dbReference type="ARBA" id="ARBA00012365"/>
    </source>
</evidence>
<gene>
    <name evidence="12" type="ORF">C6P98_17415</name>
</gene>
<keyword evidence="9" id="KW-0456">Lyase</keyword>
<dbReference type="EMBL" id="PVFZ01000048">
    <property type="protein sequence ID" value="PRF21836.1"/>
    <property type="molecule type" value="Genomic_DNA"/>
</dbReference>
<comment type="similarity">
    <text evidence="2">Belongs to the metallo-dependent hydrolases superfamily. ACMSD family.</text>
</comment>
<evidence type="ECO:0000256" key="10">
    <source>
        <dbReference type="ARBA" id="ARBA00031120"/>
    </source>
</evidence>
<evidence type="ECO:0000256" key="9">
    <source>
        <dbReference type="ARBA" id="ARBA00023239"/>
    </source>
</evidence>
<reference evidence="12 13" key="1">
    <citation type="submission" date="2018-03" db="EMBL/GenBank/DDBJ databases">
        <authorList>
            <person name="Nguyen K."/>
            <person name="Fouts D."/>
            <person name="Sutton G."/>
        </authorList>
    </citation>
    <scope>NUCLEOTIDE SEQUENCE [LARGE SCALE GENOMIC DNA]</scope>
    <source>
        <strain evidence="12 13">AU17135</strain>
    </source>
</reference>
<dbReference type="EC" id="4.1.1.45" evidence="4"/>
<evidence type="ECO:0000256" key="1">
    <source>
        <dbReference type="ARBA" id="ARBA00005079"/>
    </source>
</evidence>
<dbReference type="RefSeq" id="WP_105752906.1">
    <property type="nucleotide sequence ID" value="NZ_CADFDF010000003.1"/>
</dbReference>
<dbReference type="GO" id="GO:0016787">
    <property type="term" value="F:hydrolase activity"/>
    <property type="evidence" value="ECO:0007669"/>
    <property type="project" value="InterPro"/>
</dbReference>
<dbReference type="Gene3D" id="3.20.20.140">
    <property type="entry name" value="Metal-dependent hydrolases"/>
    <property type="match status" value="1"/>
</dbReference>
<evidence type="ECO:0000256" key="3">
    <source>
        <dbReference type="ARBA" id="ARBA00011245"/>
    </source>
</evidence>
<dbReference type="GO" id="GO:0001760">
    <property type="term" value="F:aminocarboxymuconate-semialdehyde decarboxylase activity"/>
    <property type="evidence" value="ECO:0007669"/>
    <property type="project" value="UniProtKB-EC"/>
</dbReference>
<dbReference type="InterPro" id="IPR032465">
    <property type="entry name" value="ACMSD"/>
</dbReference>
<dbReference type="SUPFAM" id="SSF51556">
    <property type="entry name" value="Metallo-dependent hydrolases"/>
    <property type="match status" value="1"/>
</dbReference>
<dbReference type="GO" id="GO:0019748">
    <property type="term" value="P:secondary metabolic process"/>
    <property type="evidence" value="ECO:0007669"/>
    <property type="project" value="TreeGrafter"/>
</dbReference>
<dbReference type="PANTHER" id="PTHR21240">
    <property type="entry name" value="2-AMINO-3-CARBOXYLMUCONATE-6-SEMIALDEHYDE DECARBOXYLASE"/>
    <property type="match status" value="1"/>
</dbReference>
<evidence type="ECO:0000256" key="7">
    <source>
        <dbReference type="ARBA" id="ARBA00022793"/>
    </source>
</evidence>
<evidence type="ECO:0000256" key="5">
    <source>
        <dbReference type="ARBA" id="ARBA00021214"/>
    </source>
</evidence>
<dbReference type="PANTHER" id="PTHR21240:SF27">
    <property type="entry name" value="2-AMINO-3-CARBOXYMUCONATE-6-SEMIALDEHYDE DECARBOXYLASE"/>
    <property type="match status" value="1"/>
</dbReference>
<evidence type="ECO:0000313" key="12">
    <source>
        <dbReference type="EMBL" id="PRF21836.1"/>
    </source>
</evidence>
<dbReference type="GO" id="GO:0005829">
    <property type="term" value="C:cytosol"/>
    <property type="evidence" value="ECO:0007669"/>
    <property type="project" value="TreeGrafter"/>
</dbReference>
<sequence length="344" mass="38590">MTVRIDMHAHFFPRISREEARTLDPEHAPWLRVDPGGDTGTIMTGERDFRPVYRALWDPATRIAEMDRCGVDIQLMCATPVMFGYRYDAVAAHEWAARMNDRALEFCSYAPARLMPLAQVPLQDVELACREASRARRAGHRGVQIGNHLGARDLDDDQLVAFLTHCANDDIPVLVHPWDMMTDGRMKKWMLPWLVAMPAETQLSILSLILSGAFERIPKTLKLCFAHGGGSFAFLLGRVQNAWEQRDIVRENCPNPPISYVDRFHVDSAVFSDGALRLLVETMGEDRVLLGSDYPFPLGEQVVGELVANHPQLSDAAKEKILGVNAQRFFNLVDDTGSGDRHAN</sequence>
<dbReference type="GO" id="GO:0046872">
    <property type="term" value="F:metal ion binding"/>
    <property type="evidence" value="ECO:0007669"/>
    <property type="project" value="UniProtKB-KW"/>
</dbReference>
<dbReference type="AlphaFoldDB" id="A0A8E2RTY0"/>
<feature type="domain" description="Amidohydrolase-related" evidence="11">
    <location>
        <begin position="5"/>
        <end position="332"/>
    </location>
</feature>
<dbReference type="Pfam" id="PF04909">
    <property type="entry name" value="Amidohydro_2"/>
    <property type="match status" value="1"/>
</dbReference>
<dbReference type="Proteomes" id="UP000237686">
    <property type="component" value="Unassembled WGS sequence"/>
</dbReference>
<accession>A0A8E2RTY0</accession>
<comment type="subunit">
    <text evidence="3">Monomer.</text>
</comment>
<keyword evidence="8" id="KW-0862">Zinc</keyword>
<dbReference type="InterPro" id="IPR032466">
    <property type="entry name" value="Metal_Hydrolase"/>
</dbReference>
<evidence type="ECO:0000256" key="6">
    <source>
        <dbReference type="ARBA" id="ARBA00022723"/>
    </source>
</evidence>
<dbReference type="InterPro" id="IPR006680">
    <property type="entry name" value="Amidohydro-rel"/>
</dbReference>
<evidence type="ECO:0000256" key="8">
    <source>
        <dbReference type="ARBA" id="ARBA00022833"/>
    </source>
</evidence>